<dbReference type="SUPFAM" id="SSF48452">
    <property type="entry name" value="TPR-like"/>
    <property type="match status" value="3"/>
</dbReference>
<keyword evidence="6" id="KW-1185">Reference proteome</keyword>
<sequence>FYDKPSSARQSNLVNNYSVSRPTVTSINSNSGIISSRSSKSRNISHRNNPCTTSAVSRDDRNRPSARLQSANYTGYNRSEALLSRRSRFLARGLSHNTDSAFAPGCDTPNNFGTAQTNKFEPLDKRQSIAYQTTDISPMQSIIAEEKQSPYDKMKKLEQTIHELVEFSCMAANTDNFTLALIKAKDALSKAATLEKLVEKLNPSLSIDNTSSRLTSARQILKDDKQQPMTTGINLKEVYLMVNTNLATQYFNNKLYSEATNIYENIAQGKLSSRLSMNLGNIHFVQHNYDKAIKVYRLIFDRLSSVDHKDFRTKIMRNIGLSFMNLSMIDAASAYDYIVSNKDAVDSHICGLHLVSIQYLMNDLEEMKKSFIKLTESSIPDHFMQPYLDKISLKDVPVIESLEFTSEEGLLDTDSNAATNISEDNALKDEANEISTVQVADSGTFFNNTIDAGGKSSPSRTPSFISAIKRDGLFRLIEEKVDKARHCVLMSANLIIKLSSTEHNSTVDKQIKEARSTHQIEASMRHRESRNDEGLEFCVKVLQNTQHFKEYASDIEISTAEKFIDQSLFDDAIKCLHEFESHKRNARSVAIAANNLSVIYFLQNDIDDALRYAQRAVHLRRHNSNALVNLGNCFMYLGNQKKARKCYENAKNINFNCLEAYYNLTLLTSLQLQSDQSQLSQKSASDELDLSLEAMAKLKLFMNDFAPFLMQSAIIHKQVGDLESSIDCLERISTNLGWIDPSTLLELSRSFEQLDPTHSSVVDNVQEAVKVFPSFIPAMERLAAIHIEQNAFARAIECFNTCAIMRPDLEKWDLLIALCLRRSGKYQEALQCYRIMLQKFPNSLRCLKNLATMCEDLGFNDDAKKYNNKITRIARYVNEARMTPAEASITPVSTPPSRHSSSSSRRVSANIRPKSRNKSDSLTDLLLDDDPIAGVTGSFLDRRTSASKQEYLHNLINQQEYEDIIASHKPRYARHRLQSLSIFCFTDTSIGRSYRARKDNEKKKREEREAKRAEVRARLEAASAKSQKKKGFMTPERKKKLRILLRKKAAEELKRQQEAKAAERRKVIAERCGQKENIEAMNELQLQSLCKQYHARIAQLESEKYDLEYNVQRSEFEIHDLSMKVNDMRGKFIKPPLRKVPQYEQKIERMLLNARKEIGFTVNLKAVKKDQFKVEDKDKDNKDQPPEWSWKKNKEGQSGQDSAGQAAAE</sequence>
<feature type="compositionally biased region" description="Low complexity" evidence="3">
    <location>
        <begin position="26"/>
        <end position="38"/>
    </location>
</feature>
<feature type="non-terminal residue" evidence="5">
    <location>
        <position position="1"/>
    </location>
</feature>
<dbReference type="InterPro" id="IPR038077">
    <property type="entry name" value="Troponin_sf"/>
</dbReference>
<keyword evidence="1" id="KW-0802">TPR repeat</keyword>
<dbReference type="Pfam" id="PF13174">
    <property type="entry name" value="TPR_6"/>
    <property type="match status" value="1"/>
</dbReference>
<dbReference type="InterPro" id="IPR011990">
    <property type="entry name" value="TPR-like_helical_dom_sf"/>
</dbReference>
<evidence type="ECO:0000259" key="4">
    <source>
        <dbReference type="Pfam" id="PF09976"/>
    </source>
</evidence>
<feature type="repeat" description="TPR" evidence="1">
    <location>
        <begin position="590"/>
        <end position="623"/>
    </location>
</feature>
<feature type="region of interest" description="Disordered" evidence="3">
    <location>
        <begin position="24"/>
        <end position="63"/>
    </location>
</feature>
<dbReference type="SUPFAM" id="SSF90250">
    <property type="entry name" value="Troponin coil-coiled subunits"/>
    <property type="match status" value="1"/>
</dbReference>
<dbReference type="Gene3D" id="1.25.40.10">
    <property type="entry name" value="Tetratricopeptide repeat domain"/>
    <property type="match status" value="3"/>
</dbReference>
<feature type="region of interest" description="Disordered" evidence="3">
    <location>
        <begin position="887"/>
        <end position="922"/>
    </location>
</feature>
<feature type="coiled-coil region" evidence="2">
    <location>
        <begin position="996"/>
        <end position="1070"/>
    </location>
</feature>
<accession>A0ABQ7SC89</accession>
<dbReference type="Pfam" id="PF09976">
    <property type="entry name" value="TPR_21"/>
    <property type="match status" value="1"/>
</dbReference>
<dbReference type="SMART" id="SM00028">
    <property type="entry name" value="TPR"/>
    <property type="match status" value="5"/>
</dbReference>
<reference evidence="5 6" key="1">
    <citation type="submission" date="2020-10" db="EMBL/GenBank/DDBJ databases">
        <authorList>
            <person name="Klimov P.B."/>
            <person name="Dyachkov S.M."/>
            <person name="Chetverikov P.E."/>
        </authorList>
    </citation>
    <scope>NUCLEOTIDE SEQUENCE [LARGE SCALE GENOMIC DNA]</scope>
    <source>
        <strain evidence="5">BMOC 18-1129-001#AD2665</strain>
        <tissue evidence="5">Entire mites</tissue>
    </source>
</reference>
<dbReference type="PROSITE" id="PS50005">
    <property type="entry name" value="TPR"/>
    <property type="match status" value="1"/>
</dbReference>
<dbReference type="InterPro" id="IPR001978">
    <property type="entry name" value="Troponin"/>
</dbReference>
<feature type="compositionally biased region" description="Low complexity" evidence="3">
    <location>
        <begin position="1196"/>
        <end position="1209"/>
    </location>
</feature>
<evidence type="ECO:0000256" key="3">
    <source>
        <dbReference type="SAM" id="MobiDB-lite"/>
    </source>
</evidence>
<dbReference type="Gene3D" id="1.20.5.350">
    <property type="match status" value="1"/>
</dbReference>
<dbReference type="Proteomes" id="UP000825002">
    <property type="component" value="Unassembled WGS sequence"/>
</dbReference>
<comment type="caution">
    <text evidence="5">The sequence shown here is derived from an EMBL/GenBank/DDBJ whole genome shotgun (WGS) entry which is preliminary data.</text>
</comment>
<feature type="domain" description="Ancillary SecYEG translocon subunit/Cell division coordinator CpoB TPR" evidence="4">
    <location>
        <begin position="509"/>
        <end position="651"/>
    </location>
</feature>
<dbReference type="InterPro" id="IPR019734">
    <property type="entry name" value="TPR_rpt"/>
</dbReference>
<gene>
    <name evidence="5" type="primary">Ift88</name>
    <name evidence="5" type="ORF">GZH46_00423</name>
</gene>
<dbReference type="EMBL" id="JAIFTH010000041">
    <property type="protein sequence ID" value="KAG9511025.1"/>
    <property type="molecule type" value="Genomic_DNA"/>
</dbReference>
<organism evidence="5 6">
    <name type="scientific">Fragariocoptes setiger</name>
    <dbReference type="NCBI Taxonomy" id="1670756"/>
    <lineage>
        <taxon>Eukaryota</taxon>
        <taxon>Metazoa</taxon>
        <taxon>Ecdysozoa</taxon>
        <taxon>Arthropoda</taxon>
        <taxon>Chelicerata</taxon>
        <taxon>Arachnida</taxon>
        <taxon>Acari</taxon>
        <taxon>Acariformes</taxon>
        <taxon>Trombidiformes</taxon>
        <taxon>Prostigmata</taxon>
        <taxon>Eupodina</taxon>
        <taxon>Eriophyoidea</taxon>
        <taxon>Phytoptidae</taxon>
        <taxon>Fragariocoptes</taxon>
    </lineage>
</organism>
<protein>
    <submittedName>
        <fullName evidence="5">Intraflagellar transport protein 88-like protein</fullName>
    </submittedName>
</protein>
<name>A0ABQ7SC89_9ACAR</name>
<evidence type="ECO:0000256" key="2">
    <source>
        <dbReference type="SAM" id="Coils"/>
    </source>
</evidence>
<dbReference type="Pfam" id="PF00992">
    <property type="entry name" value="Troponin"/>
    <property type="match status" value="1"/>
</dbReference>
<dbReference type="InterPro" id="IPR018704">
    <property type="entry name" value="SecYEG/CpoB_TPR"/>
</dbReference>
<keyword evidence="2" id="KW-0175">Coiled coil</keyword>
<evidence type="ECO:0000256" key="1">
    <source>
        <dbReference type="PROSITE-ProRule" id="PRU00339"/>
    </source>
</evidence>
<evidence type="ECO:0000313" key="5">
    <source>
        <dbReference type="EMBL" id="KAG9511025.1"/>
    </source>
</evidence>
<proteinExistence type="predicted"/>
<feature type="compositionally biased region" description="Basic and acidic residues" evidence="3">
    <location>
        <begin position="1171"/>
        <end position="1195"/>
    </location>
</feature>
<feature type="region of interest" description="Disordered" evidence="3">
    <location>
        <begin position="1171"/>
        <end position="1209"/>
    </location>
</feature>
<evidence type="ECO:0000313" key="6">
    <source>
        <dbReference type="Proteomes" id="UP000825002"/>
    </source>
</evidence>
<feature type="compositionally biased region" description="Low complexity" evidence="3">
    <location>
        <begin position="890"/>
        <end position="908"/>
    </location>
</feature>
<dbReference type="PANTHER" id="PTHR44117">
    <property type="entry name" value="INTRAFLAGELLAR TRANSPORT PROTEIN 88 HOMOLOG"/>
    <property type="match status" value="1"/>
</dbReference>
<dbReference type="PANTHER" id="PTHR44117:SF1">
    <property type="entry name" value="INTRAFLAGELLAR TRANSPORT PROTEIN 88 HOMOLOG"/>
    <property type="match status" value="1"/>
</dbReference>